<dbReference type="Pfam" id="PF00249">
    <property type="entry name" value="Myb_DNA-binding"/>
    <property type="match status" value="2"/>
</dbReference>
<dbReference type="Gramene" id="TraesPARA_EIv1.0_1137310.1">
    <property type="protein sequence ID" value="TraesPARA_EIv1.0_1137310.1.CDS"/>
    <property type="gene ID" value="TraesPARA_EIv1.0_1137310"/>
</dbReference>
<dbReference type="Gramene" id="TraesCS3D03G0795600.1">
    <property type="protein sequence ID" value="TraesCS3D03G0795600.1.CDS"/>
    <property type="gene ID" value="TraesCS3D03G0795600"/>
</dbReference>
<dbReference type="Gramene" id="TraesKAR3D01G0342080.2">
    <property type="protein sequence ID" value="cds.TraesKAR3D01G0342080.2"/>
    <property type="gene ID" value="TraesKAR3D01G0342080"/>
</dbReference>
<evidence type="ECO:0000259" key="8">
    <source>
        <dbReference type="PROSITE" id="PS50090"/>
    </source>
</evidence>
<feature type="compositionally biased region" description="Polar residues" evidence="7">
    <location>
        <begin position="1"/>
        <end position="15"/>
    </location>
</feature>
<dbReference type="Gramene" id="TraesROB_scaffold_079713_01G000100.1">
    <property type="protein sequence ID" value="TraesROB_scaffold_079713_01G000100.1"/>
    <property type="gene ID" value="TraesROB_scaffold_079713_01G000100"/>
</dbReference>
<dbReference type="SUPFAM" id="SSF46689">
    <property type="entry name" value="Homeodomain-like"/>
    <property type="match status" value="1"/>
</dbReference>
<proteinExistence type="predicted"/>
<evidence type="ECO:0000259" key="9">
    <source>
        <dbReference type="PROSITE" id="PS51294"/>
    </source>
</evidence>
<dbReference type="GO" id="GO:0006355">
    <property type="term" value="P:regulation of DNA-templated transcription"/>
    <property type="evidence" value="ECO:0000318"/>
    <property type="project" value="GO_Central"/>
</dbReference>
<evidence type="ECO:0000313" key="10">
    <source>
        <dbReference type="EnsemblPlants" id="TraesCS3D02G358400.1"/>
    </source>
</evidence>
<dbReference type="PANTHER" id="PTHR45614">
    <property type="entry name" value="MYB PROTEIN-RELATED"/>
    <property type="match status" value="1"/>
</dbReference>
<keyword evidence="11" id="KW-1185">Reference proteome</keyword>
<evidence type="ECO:0000256" key="6">
    <source>
        <dbReference type="ARBA" id="ARBA00023242"/>
    </source>
</evidence>
<feature type="compositionally biased region" description="Low complexity" evidence="7">
    <location>
        <begin position="16"/>
        <end position="26"/>
    </location>
</feature>
<dbReference type="Gramene" id="TraesWEE_scaffold_071094_01G000100.1">
    <property type="protein sequence ID" value="TraesWEE_scaffold_071094_01G000100.1"/>
    <property type="gene ID" value="TraesWEE_scaffold_071094_01G000100"/>
</dbReference>
<dbReference type="STRING" id="4565.A0A3B6H1E9"/>
<name>A0A3B6H1E9_WHEAT</name>
<dbReference type="FunFam" id="1.10.10.60:FF:000344">
    <property type="entry name" value="Transcription factor MYB44"/>
    <property type="match status" value="1"/>
</dbReference>
<comment type="subcellular location">
    <subcellularLocation>
        <location evidence="1">Nucleus</location>
    </subcellularLocation>
</comment>
<dbReference type="EnsemblPlants" id="TraesCS3D02G358400.1">
    <property type="protein sequence ID" value="TraesCS3D02G358400.1"/>
    <property type="gene ID" value="TraesCS3D02G358400"/>
</dbReference>
<reference evidence="10" key="2">
    <citation type="submission" date="2018-10" db="UniProtKB">
        <authorList>
            <consortium name="EnsemblPlants"/>
        </authorList>
    </citation>
    <scope>IDENTIFICATION</scope>
</reference>
<dbReference type="InterPro" id="IPR050560">
    <property type="entry name" value="MYB_TF"/>
</dbReference>
<dbReference type="Gramene" id="TraesKAR3D01G0342080.1">
    <property type="protein sequence ID" value="cds.TraesKAR3D01G0342080.1"/>
    <property type="gene ID" value="TraesKAR3D01G0342080"/>
</dbReference>
<evidence type="ECO:0000313" key="11">
    <source>
        <dbReference type="Proteomes" id="UP000019116"/>
    </source>
</evidence>
<evidence type="ECO:0000256" key="2">
    <source>
        <dbReference type="ARBA" id="ARBA00022737"/>
    </source>
</evidence>
<dbReference type="GO" id="GO:0000978">
    <property type="term" value="F:RNA polymerase II cis-regulatory region sequence-specific DNA binding"/>
    <property type="evidence" value="ECO:0000318"/>
    <property type="project" value="GO_Central"/>
</dbReference>
<evidence type="ECO:0000256" key="1">
    <source>
        <dbReference type="ARBA" id="ARBA00004123"/>
    </source>
</evidence>
<dbReference type="FunFam" id="1.10.10.60:FF:000060">
    <property type="entry name" value="MYB transcription factor"/>
    <property type="match status" value="1"/>
</dbReference>
<dbReference type="SMART" id="SM00717">
    <property type="entry name" value="SANT"/>
    <property type="match status" value="2"/>
</dbReference>
<dbReference type="PANTHER" id="PTHR45614:SF25">
    <property type="entry name" value="MYB PROTEIN"/>
    <property type="match status" value="1"/>
</dbReference>
<dbReference type="InterPro" id="IPR009057">
    <property type="entry name" value="Homeodomain-like_sf"/>
</dbReference>
<keyword evidence="5" id="KW-0804">Transcription</keyword>
<keyword evidence="4" id="KW-0238">DNA-binding</keyword>
<feature type="domain" description="Myb-like" evidence="8">
    <location>
        <begin position="205"/>
        <end position="255"/>
    </location>
</feature>
<dbReference type="InterPro" id="IPR001005">
    <property type="entry name" value="SANT/Myb"/>
</dbReference>
<dbReference type="OMA" id="DISNVAW"/>
<dbReference type="GO" id="GO:0000981">
    <property type="term" value="F:DNA-binding transcription factor activity, RNA polymerase II-specific"/>
    <property type="evidence" value="ECO:0000318"/>
    <property type="project" value="GO_Central"/>
</dbReference>
<dbReference type="Gene3D" id="1.10.10.60">
    <property type="entry name" value="Homeodomain-like"/>
    <property type="match status" value="2"/>
</dbReference>
<evidence type="ECO:0000256" key="4">
    <source>
        <dbReference type="ARBA" id="ARBA00023125"/>
    </source>
</evidence>
<evidence type="ECO:0000256" key="3">
    <source>
        <dbReference type="ARBA" id="ARBA00023015"/>
    </source>
</evidence>
<feature type="domain" description="Myb-like" evidence="8">
    <location>
        <begin position="153"/>
        <end position="204"/>
    </location>
</feature>
<keyword evidence="3" id="KW-0805">Transcription regulation</keyword>
<reference evidence="10" key="1">
    <citation type="submission" date="2018-08" db="EMBL/GenBank/DDBJ databases">
        <authorList>
            <person name="Rossello M."/>
        </authorList>
    </citation>
    <scope>NUCLEOTIDE SEQUENCE [LARGE SCALE GENOMIC DNA]</scope>
    <source>
        <strain evidence="10">cv. Chinese Spring</strain>
    </source>
</reference>
<feature type="compositionally biased region" description="Low complexity" evidence="7">
    <location>
        <begin position="98"/>
        <end position="120"/>
    </location>
</feature>
<dbReference type="CDD" id="cd00167">
    <property type="entry name" value="SANT"/>
    <property type="match status" value="2"/>
</dbReference>
<dbReference type="OrthoDB" id="2143914at2759"/>
<feature type="compositionally biased region" description="Low complexity" evidence="7">
    <location>
        <begin position="44"/>
        <end position="56"/>
    </location>
</feature>
<dbReference type="PROSITE" id="PS51294">
    <property type="entry name" value="HTH_MYB"/>
    <property type="match status" value="2"/>
</dbReference>
<feature type="region of interest" description="Disordered" evidence="7">
    <location>
        <begin position="1"/>
        <end position="163"/>
    </location>
</feature>
<protein>
    <submittedName>
        <fullName evidence="10">Uncharacterized protein</fullName>
    </submittedName>
</protein>
<accession>A0A3B6H1E9</accession>
<dbReference type="Gramene" id="TraesCAD_scaffold_085541_01G000100.1">
    <property type="protein sequence ID" value="TraesCAD_scaffold_085541_01G000100.1"/>
    <property type="gene ID" value="TraesCAD_scaffold_085541_01G000100"/>
</dbReference>
<evidence type="ECO:0000256" key="7">
    <source>
        <dbReference type="SAM" id="MobiDB-lite"/>
    </source>
</evidence>
<dbReference type="Proteomes" id="UP000019116">
    <property type="component" value="Chromosome 3D"/>
</dbReference>
<dbReference type="Gramene" id="TraesNOR3D03G01965450.1">
    <property type="protein sequence ID" value="TraesNOR3D03G01965450.1"/>
    <property type="gene ID" value="TraesNOR3D03G01965450"/>
</dbReference>
<dbReference type="InterPro" id="IPR017930">
    <property type="entry name" value="Myb_dom"/>
</dbReference>
<keyword evidence="6" id="KW-0539">Nucleus</keyword>
<feature type="domain" description="HTH myb-type" evidence="9">
    <location>
        <begin position="153"/>
        <end position="204"/>
    </location>
</feature>
<sequence>MSSETAVSPQPLSSGPPTAAVSAHSSPAPPADEPEAPDSPQLPPHHASPSPAPSMSDETDAPTRPQPLPRHPIASSSSSPSTAAGETQGPVHPPPQPQMHQPASPSPSSAEPQSPVQPQPNHSSPPLSGDDDDDDVVITGALSGAGGAASTAADERVKGPWSPEEDAVLTNLVMRDGARNWTMIARGIPGRSGKSCRLRWCNQLDPQLKRKPFTEEEDQMIISAHAIHGNKWASIAKLLVGRTDNAIKNHWNSTLRRRYCTGTRCTRSASAEQPMREMSRAVSEERWPLSGPSSFSVMEVKEAPVQTVSESSAGALQIRDINNCSTEAVDRSYPVRPVATIGAFRPYSLGPAQQMQMEMSSSTKFVPTLQAVTPEIAVSKFADTTCFAADVPNKCGHGCCSTEEQPRNNSLLGPEFKEFIDHPPILSSSFASLVSEISSIAWMNGGLQSSNSGNLVQSNPPAPDKLGMV</sequence>
<organism evidence="10">
    <name type="scientific">Triticum aestivum</name>
    <name type="common">Wheat</name>
    <dbReference type="NCBI Taxonomy" id="4565"/>
    <lineage>
        <taxon>Eukaryota</taxon>
        <taxon>Viridiplantae</taxon>
        <taxon>Streptophyta</taxon>
        <taxon>Embryophyta</taxon>
        <taxon>Tracheophyta</taxon>
        <taxon>Spermatophyta</taxon>
        <taxon>Magnoliopsida</taxon>
        <taxon>Liliopsida</taxon>
        <taxon>Poales</taxon>
        <taxon>Poaceae</taxon>
        <taxon>BOP clade</taxon>
        <taxon>Pooideae</taxon>
        <taxon>Triticodae</taxon>
        <taxon>Triticeae</taxon>
        <taxon>Triticinae</taxon>
        <taxon>Triticum</taxon>
    </lineage>
</organism>
<dbReference type="PROSITE" id="PS50090">
    <property type="entry name" value="MYB_LIKE"/>
    <property type="match status" value="2"/>
</dbReference>
<keyword evidence="2" id="KW-0677">Repeat</keyword>
<dbReference type="AlphaFoldDB" id="A0A3B6H1E9"/>
<dbReference type="SMR" id="A0A3B6H1E9"/>
<dbReference type="Gramene" id="TraesCLE_scaffold_074040_01G000100.1">
    <property type="protein sequence ID" value="TraesCLE_scaffold_074040_01G000100.1"/>
    <property type="gene ID" value="TraesCLE_scaffold_074040_01G000100"/>
</dbReference>
<dbReference type="Gramene" id="TraesRN3D0100830300.1">
    <property type="protein sequence ID" value="TraesRN3D0100830300.1"/>
    <property type="gene ID" value="TraesRN3D0100830300"/>
</dbReference>
<dbReference type="Gramene" id="TraesJUL3D03G01956890.1">
    <property type="protein sequence ID" value="TraesJUL3D03G01956890.1"/>
    <property type="gene ID" value="TraesJUL3D03G01956890"/>
</dbReference>
<evidence type="ECO:0000256" key="5">
    <source>
        <dbReference type="ARBA" id="ARBA00023163"/>
    </source>
</evidence>
<feature type="domain" description="HTH myb-type" evidence="9">
    <location>
        <begin position="205"/>
        <end position="259"/>
    </location>
</feature>
<dbReference type="GO" id="GO:0005634">
    <property type="term" value="C:nucleus"/>
    <property type="evidence" value="ECO:0000318"/>
    <property type="project" value="GO_Central"/>
</dbReference>
<dbReference type="Gramene" id="TraesCS3D02G358400.1">
    <property type="protein sequence ID" value="TraesCS3D02G358400.1"/>
    <property type="gene ID" value="TraesCS3D02G358400"/>
</dbReference>